<proteinExistence type="predicted"/>
<comment type="caution">
    <text evidence="2">The sequence shown here is derived from an EMBL/GenBank/DDBJ whole genome shotgun (WGS) entry which is preliminary data.</text>
</comment>
<evidence type="ECO:0000313" key="3">
    <source>
        <dbReference type="Proteomes" id="UP000248021"/>
    </source>
</evidence>
<dbReference type="Gene3D" id="3.40.50.10540">
    <property type="entry name" value="Crotonobetainyl-coa:carnitine coa-transferase, domain 1"/>
    <property type="match status" value="1"/>
</dbReference>
<keyword evidence="3" id="KW-1185">Reference proteome</keyword>
<dbReference type="PANTHER" id="PTHR48207">
    <property type="entry name" value="SUCCINATE--HYDROXYMETHYLGLUTARATE COA-TRANSFERASE"/>
    <property type="match status" value="1"/>
</dbReference>
<dbReference type="AlphaFoldDB" id="A0A2V3UEG3"/>
<gene>
    <name evidence="2" type="ORF">C7450_102183</name>
</gene>
<evidence type="ECO:0000256" key="1">
    <source>
        <dbReference type="ARBA" id="ARBA00022679"/>
    </source>
</evidence>
<keyword evidence="1 2" id="KW-0808">Transferase</keyword>
<dbReference type="Gene3D" id="3.30.1540.10">
    <property type="entry name" value="formyl-coa transferase, domain 3"/>
    <property type="match status" value="1"/>
</dbReference>
<sequence length="403" mass="43564">MSSATHSSSSVLKGVRVLDLTIAMAGPLATARMSDLGADVIKIESPAGDFSRQWPIDGYRHGGESSAFLMLNRGKRGICLDLKQPSSQEILHRLVAQSDILVQNFRPRVAAKLGIDFATLNRINPKLVYVAISGYGDEGPMVDRPGQDLLVQSFSGLAFNAGTDDGLPHPSPVYMVDTCASHLATEAALAGYIEAQRTGKGREFKVSLLAAALEIQIQEISTFLNTGRLAPRSDRPFASVYMEPPYGIYRTADGFLAIAQARFPALAEAFGDPALASLADEAPPHADVAARRRWRDKAAGQIAQHVARYTTEDLINRLTPLDIWVNPVQSYADLANHEQFRPFVTEIDHAGGPYRTLAPAIDTGETRKVKTAPRLGEHTDEVLAELGFDAGARQALHNTGAAR</sequence>
<dbReference type="GO" id="GO:0008410">
    <property type="term" value="F:CoA-transferase activity"/>
    <property type="evidence" value="ECO:0007669"/>
    <property type="project" value="TreeGrafter"/>
</dbReference>
<dbReference type="RefSeq" id="WP_170147079.1">
    <property type="nucleotide sequence ID" value="NZ_JAHBRY010000002.1"/>
</dbReference>
<dbReference type="InterPro" id="IPR023606">
    <property type="entry name" value="CoA-Trfase_III_dom_1_sf"/>
</dbReference>
<evidence type="ECO:0000313" key="2">
    <source>
        <dbReference type="EMBL" id="PXW63268.1"/>
    </source>
</evidence>
<dbReference type="InterPro" id="IPR003673">
    <property type="entry name" value="CoA-Trfase_fam_III"/>
</dbReference>
<dbReference type="InterPro" id="IPR050483">
    <property type="entry name" value="CoA-transferase_III_domain"/>
</dbReference>
<dbReference type="SUPFAM" id="SSF89796">
    <property type="entry name" value="CoA-transferase family III (CaiB/BaiF)"/>
    <property type="match status" value="1"/>
</dbReference>
<dbReference type="InterPro" id="IPR044855">
    <property type="entry name" value="CoA-Trfase_III_dom3_sf"/>
</dbReference>
<organism evidence="2 3">
    <name type="scientific">Chelatococcus asaccharovorans</name>
    <dbReference type="NCBI Taxonomy" id="28210"/>
    <lineage>
        <taxon>Bacteria</taxon>
        <taxon>Pseudomonadati</taxon>
        <taxon>Pseudomonadota</taxon>
        <taxon>Alphaproteobacteria</taxon>
        <taxon>Hyphomicrobiales</taxon>
        <taxon>Chelatococcaceae</taxon>
        <taxon>Chelatococcus</taxon>
    </lineage>
</organism>
<protein>
    <submittedName>
        <fullName evidence="2">Crotonobetainyl-CoA:carnitine CoA-transferase CaiB-like acyl-CoA transferase</fullName>
    </submittedName>
</protein>
<dbReference type="PANTHER" id="PTHR48207:SF4">
    <property type="entry name" value="BLL6097 PROTEIN"/>
    <property type="match status" value="1"/>
</dbReference>
<reference evidence="2 3" key="1">
    <citation type="submission" date="2018-05" db="EMBL/GenBank/DDBJ databases">
        <title>Genomic Encyclopedia of Type Strains, Phase IV (KMG-IV): sequencing the most valuable type-strain genomes for metagenomic binning, comparative biology and taxonomic classification.</title>
        <authorList>
            <person name="Goeker M."/>
        </authorList>
    </citation>
    <scope>NUCLEOTIDE SEQUENCE [LARGE SCALE GENOMIC DNA]</scope>
    <source>
        <strain evidence="2 3">DSM 6462</strain>
    </source>
</reference>
<accession>A0A2V3UEG3</accession>
<dbReference type="Proteomes" id="UP000248021">
    <property type="component" value="Unassembled WGS sequence"/>
</dbReference>
<name>A0A2V3UEG3_9HYPH</name>
<dbReference type="EMBL" id="QJJK01000002">
    <property type="protein sequence ID" value="PXW63268.1"/>
    <property type="molecule type" value="Genomic_DNA"/>
</dbReference>
<dbReference type="Pfam" id="PF02515">
    <property type="entry name" value="CoA_transf_3"/>
    <property type="match status" value="1"/>
</dbReference>